<dbReference type="Pfam" id="PF00008">
    <property type="entry name" value="EGF"/>
    <property type="match status" value="4"/>
</dbReference>
<evidence type="ECO:0000256" key="2">
    <source>
        <dbReference type="ARBA" id="ARBA00022729"/>
    </source>
</evidence>
<feature type="disulfide bond" evidence="6">
    <location>
        <begin position="223"/>
        <end position="232"/>
    </location>
</feature>
<feature type="domain" description="EGF-like" evidence="9">
    <location>
        <begin position="119"/>
        <end position="156"/>
    </location>
</feature>
<dbReference type="SMART" id="SM00179">
    <property type="entry name" value="EGF_CA"/>
    <property type="match status" value="5"/>
</dbReference>
<dbReference type="Pfam" id="PF07645">
    <property type="entry name" value="EGF_CA"/>
    <property type="match status" value="1"/>
</dbReference>
<evidence type="ECO:0000256" key="5">
    <source>
        <dbReference type="ARBA" id="ARBA00023180"/>
    </source>
</evidence>
<dbReference type="InterPro" id="IPR001881">
    <property type="entry name" value="EGF-like_Ca-bd_dom"/>
</dbReference>
<keyword evidence="7" id="KW-0472">Membrane</keyword>
<keyword evidence="1 6" id="KW-0245">EGF-like domain</keyword>
<keyword evidence="7" id="KW-1133">Transmembrane helix</keyword>
<evidence type="ECO:0000313" key="11">
    <source>
        <dbReference type="Proteomes" id="UP000694406"/>
    </source>
</evidence>
<dbReference type="PRINTS" id="PR00010">
    <property type="entry name" value="EGFBLOOD"/>
</dbReference>
<dbReference type="GO" id="GO:0005509">
    <property type="term" value="F:calcium ion binding"/>
    <property type="evidence" value="ECO:0007669"/>
    <property type="project" value="InterPro"/>
</dbReference>
<keyword evidence="3" id="KW-0677">Repeat</keyword>
<dbReference type="FunFam" id="2.10.25.10:FF:000255">
    <property type="entry name" value="Sushi, nidogen and EGF-like domains 1"/>
    <property type="match status" value="1"/>
</dbReference>
<dbReference type="FunFam" id="2.10.25.10:FF:000095">
    <property type="entry name" value="Notch, isoform B"/>
    <property type="match status" value="1"/>
</dbReference>
<feature type="disulfide bond" evidence="6">
    <location>
        <begin position="106"/>
        <end position="115"/>
    </location>
</feature>
<dbReference type="InterPro" id="IPR049883">
    <property type="entry name" value="NOTCH1_EGF-like"/>
</dbReference>
<evidence type="ECO:0000256" key="6">
    <source>
        <dbReference type="PROSITE-ProRule" id="PRU00076"/>
    </source>
</evidence>
<dbReference type="Proteomes" id="UP000694406">
    <property type="component" value="Unplaced"/>
</dbReference>
<keyword evidence="7" id="KW-0812">Transmembrane</keyword>
<dbReference type="CDD" id="cd00054">
    <property type="entry name" value="EGF_CA"/>
    <property type="match status" value="3"/>
</dbReference>
<dbReference type="PROSITE" id="PS01187">
    <property type="entry name" value="EGF_CA"/>
    <property type="match status" value="1"/>
</dbReference>
<evidence type="ECO:0000256" key="3">
    <source>
        <dbReference type="ARBA" id="ARBA00022737"/>
    </source>
</evidence>
<evidence type="ECO:0000313" key="10">
    <source>
        <dbReference type="Ensembl" id="ENSLLTP00000012793.1"/>
    </source>
</evidence>
<dbReference type="FunFam" id="2.10.25.10:FF:000125">
    <property type="entry name" value="Neurogenic locus notch protein-like"/>
    <property type="match status" value="1"/>
</dbReference>
<dbReference type="InterPro" id="IPR000742">
    <property type="entry name" value="EGF"/>
</dbReference>
<comment type="caution">
    <text evidence="6">Lacks conserved residue(s) required for the propagation of feature annotation.</text>
</comment>
<feature type="transmembrane region" description="Helical" evidence="7">
    <location>
        <begin position="45"/>
        <end position="63"/>
    </location>
</feature>
<feature type="domain" description="EGF-like" evidence="9">
    <location>
        <begin position="76"/>
        <end position="116"/>
    </location>
</feature>
<dbReference type="SMART" id="SM00181">
    <property type="entry name" value="EGF"/>
    <property type="match status" value="5"/>
</dbReference>
<dbReference type="PANTHER" id="PTHR24044:SF506">
    <property type="entry name" value="NEUROGENIC LOCUS NOTCH HOMOLOG PROTEIN 2-LIKE"/>
    <property type="match status" value="1"/>
</dbReference>
<reference evidence="10" key="1">
    <citation type="submission" date="2025-08" db="UniProtKB">
        <authorList>
            <consortium name="Ensembl"/>
        </authorList>
    </citation>
    <scope>IDENTIFICATION</scope>
</reference>
<dbReference type="InterPro" id="IPR050906">
    <property type="entry name" value="Notch_signaling"/>
</dbReference>
<dbReference type="InterPro" id="IPR000152">
    <property type="entry name" value="EGF-type_Asp/Asn_hydroxyl_site"/>
</dbReference>
<dbReference type="AlphaFoldDB" id="A0A8C5S9V8"/>
<evidence type="ECO:0000256" key="7">
    <source>
        <dbReference type="SAM" id="Phobius"/>
    </source>
</evidence>
<evidence type="ECO:0000256" key="4">
    <source>
        <dbReference type="ARBA" id="ARBA00023157"/>
    </source>
</evidence>
<keyword evidence="2 8" id="KW-0732">Signal</keyword>
<dbReference type="PANTHER" id="PTHR24044">
    <property type="entry name" value="NOTCH LIGAND FAMILY MEMBER"/>
    <property type="match status" value="1"/>
</dbReference>
<dbReference type="Ensembl" id="ENSLLTT00000013289.1">
    <property type="protein sequence ID" value="ENSLLTP00000012793.1"/>
    <property type="gene ID" value="ENSLLTG00000009765.1"/>
</dbReference>
<dbReference type="GeneTree" id="ENSGT00940000157157"/>
<feature type="disulfide bond" evidence="6">
    <location>
        <begin position="183"/>
        <end position="192"/>
    </location>
</feature>
<dbReference type="PROSITE" id="PS01186">
    <property type="entry name" value="EGF_2"/>
    <property type="match status" value="3"/>
</dbReference>
<sequence>MVTAVLCLKPVLFVVSLLAPSHPLPTNSRRAEGLDGTGRTAGHPLTAPAGLLLILFLLLLSFLRCSSDFVGQRCQFPNLCLSSPCNNGGTCHPVVEGNTPDYICSCPLGYIDKLCLTIEENACLSGPCRNGGSCDLVTLTEYKCRCPPGWSGKTCQQADPCASNPCANGGQCVPFESSYVCRCPQGFHGATCKEDFNECSRTPPICKNGGTCVNEIGSYQCHCRQAFTGDNCEHLYVPCNPSPCQNGGTCQQTGDVAYECTCLAGTEIWKATL</sequence>
<dbReference type="PROSITE" id="PS00022">
    <property type="entry name" value="EGF_1"/>
    <property type="match status" value="3"/>
</dbReference>
<evidence type="ECO:0000259" key="9">
    <source>
        <dbReference type="PROSITE" id="PS50026"/>
    </source>
</evidence>
<accession>A0A8C5S9V8</accession>
<feature type="chain" id="PRO_5034511528" description="EGF-like domain-containing protein" evidence="8">
    <location>
        <begin position="24"/>
        <end position="273"/>
    </location>
</feature>
<keyword evidence="11" id="KW-1185">Reference proteome</keyword>
<keyword evidence="4 6" id="KW-1015">Disulfide bond</keyword>
<proteinExistence type="predicted"/>
<evidence type="ECO:0000256" key="8">
    <source>
        <dbReference type="SAM" id="SignalP"/>
    </source>
</evidence>
<protein>
    <recommendedName>
        <fullName evidence="9">EGF-like domain-containing protein</fullName>
    </recommendedName>
</protein>
<feature type="domain" description="EGF-like" evidence="9">
    <location>
        <begin position="157"/>
        <end position="193"/>
    </location>
</feature>
<organism evidence="10 11">
    <name type="scientific">Laticauda laticaudata</name>
    <name type="common">Blue-ringed sea krait</name>
    <name type="synonym">Blue-lipped sea krait</name>
    <dbReference type="NCBI Taxonomy" id="8630"/>
    <lineage>
        <taxon>Eukaryota</taxon>
        <taxon>Metazoa</taxon>
        <taxon>Chordata</taxon>
        <taxon>Craniata</taxon>
        <taxon>Vertebrata</taxon>
        <taxon>Euteleostomi</taxon>
        <taxon>Lepidosauria</taxon>
        <taxon>Squamata</taxon>
        <taxon>Bifurcata</taxon>
        <taxon>Unidentata</taxon>
        <taxon>Episquamata</taxon>
        <taxon>Toxicofera</taxon>
        <taxon>Serpentes</taxon>
        <taxon>Colubroidea</taxon>
        <taxon>Elapidae</taxon>
        <taxon>Laticaudinae</taxon>
        <taxon>Laticauda</taxon>
    </lineage>
</organism>
<feature type="signal peptide" evidence="8">
    <location>
        <begin position="1"/>
        <end position="23"/>
    </location>
</feature>
<dbReference type="Gene3D" id="2.10.25.10">
    <property type="entry name" value="Laminin"/>
    <property type="match status" value="5"/>
</dbReference>
<dbReference type="PROSITE" id="PS00010">
    <property type="entry name" value="ASX_HYDROXYL"/>
    <property type="match status" value="1"/>
</dbReference>
<feature type="domain" description="EGF-like" evidence="9">
    <location>
        <begin position="235"/>
        <end position="272"/>
    </location>
</feature>
<dbReference type="SUPFAM" id="SSF57196">
    <property type="entry name" value="EGF/Laminin"/>
    <property type="match status" value="5"/>
</dbReference>
<dbReference type="InterPro" id="IPR018097">
    <property type="entry name" value="EGF_Ca-bd_CS"/>
</dbReference>
<evidence type="ECO:0000256" key="1">
    <source>
        <dbReference type="ARBA" id="ARBA00022536"/>
    </source>
</evidence>
<feature type="disulfide bond" evidence="6">
    <location>
        <begin position="146"/>
        <end position="155"/>
    </location>
</feature>
<dbReference type="PROSITE" id="PS50026">
    <property type="entry name" value="EGF_3"/>
    <property type="match status" value="5"/>
</dbReference>
<feature type="domain" description="EGF-like" evidence="9">
    <location>
        <begin position="195"/>
        <end position="233"/>
    </location>
</feature>
<keyword evidence="5" id="KW-0325">Glycoprotein</keyword>
<name>A0A8C5S9V8_LATLA</name>
<reference evidence="10" key="2">
    <citation type="submission" date="2025-09" db="UniProtKB">
        <authorList>
            <consortium name="Ensembl"/>
        </authorList>
    </citation>
    <scope>IDENTIFICATION</scope>
</reference>
<dbReference type="GO" id="GO:0005112">
    <property type="term" value="F:Notch binding"/>
    <property type="evidence" value="ECO:0007669"/>
    <property type="project" value="TreeGrafter"/>
</dbReference>